<proteinExistence type="predicted"/>
<dbReference type="OrthoDB" id="10590053at2759"/>
<reference evidence="2" key="1">
    <citation type="journal article" date="2019" name="Environ. Microbiol.">
        <title>Fungal ecological strategies reflected in gene transcription - a case study of two litter decomposers.</title>
        <authorList>
            <person name="Barbi F."/>
            <person name="Kohler A."/>
            <person name="Barry K."/>
            <person name="Baskaran P."/>
            <person name="Daum C."/>
            <person name="Fauchery L."/>
            <person name="Ihrmark K."/>
            <person name="Kuo A."/>
            <person name="LaButti K."/>
            <person name="Lipzen A."/>
            <person name="Morin E."/>
            <person name="Grigoriev I.V."/>
            <person name="Henrissat B."/>
            <person name="Lindahl B."/>
            <person name="Martin F."/>
        </authorList>
    </citation>
    <scope>NUCLEOTIDE SEQUENCE</scope>
    <source>
        <strain evidence="2">JB14</strain>
    </source>
</reference>
<dbReference type="Proteomes" id="UP000799118">
    <property type="component" value="Unassembled WGS sequence"/>
</dbReference>
<name>A0A6A4HS65_9AGAR</name>
<feature type="region of interest" description="Disordered" evidence="1">
    <location>
        <begin position="1"/>
        <end position="91"/>
    </location>
</feature>
<dbReference type="EMBL" id="ML769463">
    <property type="protein sequence ID" value="KAE9399884.1"/>
    <property type="molecule type" value="Genomic_DNA"/>
</dbReference>
<protein>
    <submittedName>
        <fullName evidence="2">Uncharacterized protein</fullName>
    </submittedName>
</protein>
<dbReference type="AlphaFoldDB" id="A0A6A4HS65"/>
<accession>A0A6A4HS65</accession>
<sequence>MFGRKLALPTSPTSRTPKSSSLSPTNPLGPGRRGNTNVSVDSDTGSSSGSQSFTRIPTLSASPPSALLTSPSAPAAQSHDQDAGDSNNEVASSDYAKKCKALMELYRALRSLGADMFFELPKIAVIRCSIGGKKLSHRSSVWDQRS</sequence>
<feature type="compositionally biased region" description="Low complexity" evidence="1">
    <location>
        <begin position="38"/>
        <end position="76"/>
    </location>
</feature>
<evidence type="ECO:0000313" key="3">
    <source>
        <dbReference type="Proteomes" id="UP000799118"/>
    </source>
</evidence>
<gene>
    <name evidence="2" type="ORF">BT96DRAFT_675520</name>
</gene>
<evidence type="ECO:0000313" key="2">
    <source>
        <dbReference type="EMBL" id="KAE9399884.1"/>
    </source>
</evidence>
<organism evidence="2 3">
    <name type="scientific">Gymnopus androsaceus JB14</name>
    <dbReference type="NCBI Taxonomy" id="1447944"/>
    <lineage>
        <taxon>Eukaryota</taxon>
        <taxon>Fungi</taxon>
        <taxon>Dikarya</taxon>
        <taxon>Basidiomycota</taxon>
        <taxon>Agaricomycotina</taxon>
        <taxon>Agaricomycetes</taxon>
        <taxon>Agaricomycetidae</taxon>
        <taxon>Agaricales</taxon>
        <taxon>Marasmiineae</taxon>
        <taxon>Omphalotaceae</taxon>
        <taxon>Gymnopus</taxon>
    </lineage>
</organism>
<evidence type="ECO:0000256" key="1">
    <source>
        <dbReference type="SAM" id="MobiDB-lite"/>
    </source>
</evidence>
<feature type="compositionally biased region" description="Low complexity" evidence="1">
    <location>
        <begin position="9"/>
        <end position="25"/>
    </location>
</feature>
<keyword evidence="3" id="KW-1185">Reference proteome</keyword>